<dbReference type="RefSeq" id="WP_064249124.1">
    <property type="nucleotide sequence ID" value="NZ_SIJR01000001.1"/>
</dbReference>
<comment type="caution">
    <text evidence="1">The sequence shown here is derived from an EMBL/GenBank/DDBJ whole genome shotgun (WGS) entry which is preliminary data.</text>
</comment>
<accession>A0A179BIT1</accession>
<proteinExistence type="predicted"/>
<dbReference type="AlphaFoldDB" id="A0A179BIT1"/>
<protein>
    <submittedName>
        <fullName evidence="1">Uncharacterized protein</fullName>
    </submittedName>
</protein>
<reference evidence="1" key="1">
    <citation type="submission" date="2016-04" db="EMBL/GenBank/DDBJ databases">
        <title>Fast-growing isolate from the root nodules of Vavilovia formosa.</title>
        <authorList>
            <person name="Kimeklis A."/>
            <person name="Safronova V."/>
            <person name="Belimov A."/>
            <person name="Andronov E."/>
        </authorList>
    </citation>
    <scope>NUCLEOTIDE SEQUENCE [LARGE SCALE GENOMIC DNA]</scope>
    <source>
        <strain evidence="1">Vaf-46</strain>
    </source>
</reference>
<organism evidence="1">
    <name type="scientific">Rhizobium leguminosarum</name>
    <dbReference type="NCBI Taxonomy" id="384"/>
    <lineage>
        <taxon>Bacteria</taxon>
        <taxon>Pseudomonadati</taxon>
        <taxon>Pseudomonadota</taxon>
        <taxon>Alphaproteobacteria</taxon>
        <taxon>Hyphomicrobiales</taxon>
        <taxon>Rhizobiaceae</taxon>
        <taxon>Rhizobium/Agrobacterium group</taxon>
        <taxon>Rhizobium</taxon>
    </lineage>
</organism>
<evidence type="ECO:0000313" key="1">
    <source>
        <dbReference type="EMBL" id="OAP91259.1"/>
    </source>
</evidence>
<name>A0A179BIT1_RHILE</name>
<sequence length="119" mass="13883">MINAFDQKALYEAHLHACFAAVREGFPHLAVREIVDPPHEWFDAALARQVVMHLMVVELKWPKRRVVEVEDRSREAINRAIRTVNARLESLRFEAHYRTMARRARSLISFQTTTEEDAA</sequence>
<dbReference type="EMBL" id="LWBS01000391">
    <property type="protein sequence ID" value="OAP91259.1"/>
    <property type="molecule type" value="Genomic_DNA"/>
</dbReference>
<gene>
    <name evidence="1" type="ORF">A4U53_27750</name>
</gene>
<dbReference type="eggNOG" id="ENOG5034555">
    <property type="taxonomic scope" value="Bacteria"/>
</dbReference>